<evidence type="ECO:0000256" key="1">
    <source>
        <dbReference type="SAM" id="MobiDB-lite"/>
    </source>
</evidence>
<feature type="region of interest" description="Disordered" evidence="1">
    <location>
        <begin position="28"/>
        <end position="60"/>
    </location>
</feature>
<feature type="compositionally biased region" description="Polar residues" evidence="1">
    <location>
        <begin position="47"/>
        <end position="60"/>
    </location>
</feature>
<dbReference type="AlphaFoldDB" id="A0A5B0RRG4"/>
<protein>
    <submittedName>
        <fullName evidence="2">Uncharacterized protein</fullName>
    </submittedName>
</protein>
<accession>A0A5B0RRG4</accession>
<organism evidence="2 3">
    <name type="scientific">Puccinia graminis f. sp. tritici</name>
    <dbReference type="NCBI Taxonomy" id="56615"/>
    <lineage>
        <taxon>Eukaryota</taxon>
        <taxon>Fungi</taxon>
        <taxon>Dikarya</taxon>
        <taxon>Basidiomycota</taxon>
        <taxon>Pucciniomycotina</taxon>
        <taxon>Pucciniomycetes</taxon>
        <taxon>Pucciniales</taxon>
        <taxon>Pucciniaceae</taxon>
        <taxon>Puccinia</taxon>
    </lineage>
</organism>
<gene>
    <name evidence="2" type="ORF">PGTUg99_031947</name>
</gene>
<sequence>MSGMQRQHLNGNIISLHLLTDRCESQDHPILKSHTPQIEYKYPTIPASDSRQPTSIHQHE</sequence>
<evidence type="ECO:0000313" key="3">
    <source>
        <dbReference type="Proteomes" id="UP000325313"/>
    </source>
</evidence>
<comment type="caution">
    <text evidence="2">The sequence shown here is derived from an EMBL/GenBank/DDBJ whole genome shotgun (WGS) entry which is preliminary data.</text>
</comment>
<dbReference type="EMBL" id="VDEP01000169">
    <property type="protein sequence ID" value="KAA1127224.1"/>
    <property type="molecule type" value="Genomic_DNA"/>
</dbReference>
<proteinExistence type="predicted"/>
<name>A0A5B0RRG4_PUCGR</name>
<evidence type="ECO:0000313" key="2">
    <source>
        <dbReference type="EMBL" id="KAA1127224.1"/>
    </source>
</evidence>
<reference evidence="2 3" key="1">
    <citation type="submission" date="2019-05" db="EMBL/GenBank/DDBJ databases">
        <title>Emergence of the Ug99 lineage of the wheat stem rust pathogen through somatic hybridization.</title>
        <authorList>
            <person name="Li F."/>
            <person name="Upadhyaya N.M."/>
            <person name="Sperschneider J."/>
            <person name="Matny O."/>
            <person name="Nguyen-Phuc H."/>
            <person name="Mago R."/>
            <person name="Raley C."/>
            <person name="Miller M.E."/>
            <person name="Silverstein K.A.T."/>
            <person name="Henningsen E."/>
            <person name="Hirsch C.D."/>
            <person name="Visser B."/>
            <person name="Pretorius Z.A."/>
            <person name="Steffenson B.J."/>
            <person name="Schwessinger B."/>
            <person name="Dodds P.N."/>
            <person name="Figueroa M."/>
        </authorList>
    </citation>
    <scope>NUCLEOTIDE SEQUENCE [LARGE SCALE GENOMIC DNA]</scope>
    <source>
        <strain evidence="2 3">Ug99</strain>
    </source>
</reference>
<dbReference type="Proteomes" id="UP000325313">
    <property type="component" value="Unassembled WGS sequence"/>
</dbReference>